<sequence length="309" mass="35009">MKYFDLHCDTATECFERHLELYRNNLQLSIERGLDFEEWVQVYAIWMNDNLRGEAAYKHFCKVYNYLILELQKNESLVRLCTSGREINEALEKGKRVALLAVEGSAALGGKLEHIEDLYNKGIRFMTLTWNGRSEVADGCMQESAGGLTDFGKAVVSEMNRLGMIIDVSHLAEKGFWDVVSHSDKPFIATHSNSKKICDHPRNLSDEAFKTIVERKGLVGMNFYPTFINGTTEASIKELLPHISHFLELGGENVIALGSDFDGATMPMDLPNIEKVECFYNELVKNYGKIISDKICFKNALNFTNILNN</sequence>
<dbReference type="STRING" id="642492.Clole_0627"/>
<dbReference type="KEGG" id="cle:Clole_0627"/>
<name>F2JN19_CELLD</name>
<dbReference type="RefSeq" id="WP_013655662.1">
    <property type="nucleotide sequence ID" value="NC_015275.1"/>
</dbReference>
<dbReference type="HOGENOM" id="CLU_031404_2_1_9"/>
<dbReference type="EC" id="3.4.13.19" evidence="1"/>
<protein>
    <submittedName>
        <fullName evidence="1">Membrane dipeptidase</fullName>
        <ecNumber evidence="1">3.4.13.19</ecNumber>
    </submittedName>
</protein>
<evidence type="ECO:0000313" key="1">
    <source>
        <dbReference type="EMBL" id="ADZ82361.1"/>
    </source>
</evidence>
<dbReference type="InterPro" id="IPR032466">
    <property type="entry name" value="Metal_Hydrolase"/>
</dbReference>
<proteinExistence type="predicted"/>
<dbReference type="PANTHER" id="PTHR10443:SF12">
    <property type="entry name" value="DIPEPTIDASE"/>
    <property type="match status" value="1"/>
</dbReference>
<gene>
    <name evidence="1" type="ordered locus">Clole_0627</name>
</gene>
<dbReference type="GO" id="GO:0070573">
    <property type="term" value="F:metallodipeptidase activity"/>
    <property type="evidence" value="ECO:0007669"/>
    <property type="project" value="InterPro"/>
</dbReference>
<dbReference type="EMBL" id="CP002582">
    <property type="protein sequence ID" value="ADZ82361.1"/>
    <property type="molecule type" value="Genomic_DNA"/>
</dbReference>
<keyword evidence="1" id="KW-0378">Hydrolase</keyword>
<dbReference type="PROSITE" id="PS51365">
    <property type="entry name" value="RENAL_DIPEPTIDASE_2"/>
    <property type="match status" value="1"/>
</dbReference>
<dbReference type="GO" id="GO:0006508">
    <property type="term" value="P:proteolysis"/>
    <property type="evidence" value="ECO:0007669"/>
    <property type="project" value="InterPro"/>
</dbReference>
<organism evidence="1 2">
    <name type="scientific">Cellulosilyticum lentocellum (strain ATCC 49066 / DSM 5427 / NCIMB 11756 / RHM5)</name>
    <name type="common">Clostridium lentocellum</name>
    <dbReference type="NCBI Taxonomy" id="642492"/>
    <lineage>
        <taxon>Bacteria</taxon>
        <taxon>Bacillati</taxon>
        <taxon>Bacillota</taxon>
        <taxon>Clostridia</taxon>
        <taxon>Lachnospirales</taxon>
        <taxon>Cellulosilyticaceae</taxon>
        <taxon>Cellulosilyticum</taxon>
    </lineage>
</organism>
<dbReference type="AlphaFoldDB" id="F2JN19"/>
<keyword evidence="1" id="KW-0224">Dipeptidase</keyword>
<keyword evidence="1" id="KW-0645">Protease</keyword>
<accession>F2JN19</accession>
<dbReference type="PANTHER" id="PTHR10443">
    <property type="entry name" value="MICROSOMAL DIPEPTIDASE"/>
    <property type="match status" value="1"/>
</dbReference>
<dbReference type="Pfam" id="PF01244">
    <property type="entry name" value="Peptidase_M19"/>
    <property type="match status" value="1"/>
</dbReference>
<dbReference type="CDD" id="cd01301">
    <property type="entry name" value="rDP_like"/>
    <property type="match status" value="1"/>
</dbReference>
<reference evidence="1 2" key="1">
    <citation type="journal article" date="2011" name="J. Bacteriol.">
        <title>Complete genome sequence of the cellulose-degrading bacterium Cellulosilyticum lentocellum.</title>
        <authorList>
            <consortium name="US DOE Joint Genome Institute"/>
            <person name="Miller D.A."/>
            <person name="Suen G."/>
            <person name="Bruce D."/>
            <person name="Copeland A."/>
            <person name="Cheng J.F."/>
            <person name="Detter C."/>
            <person name="Goodwin L.A."/>
            <person name="Han C.S."/>
            <person name="Hauser L.J."/>
            <person name="Land M.L."/>
            <person name="Lapidus A."/>
            <person name="Lucas S."/>
            <person name="Meincke L."/>
            <person name="Pitluck S."/>
            <person name="Tapia R."/>
            <person name="Teshima H."/>
            <person name="Woyke T."/>
            <person name="Fox B.G."/>
            <person name="Angert E.R."/>
            <person name="Currie C.R."/>
        </authorList>
    </citation>
    <scope>NUCLEOTIDE SEQUENCE [LARGE SCALE GENOMIC DNA]</scope>
    <source>
        <strain evidence="2">ATCC 49066 / DSM 5427 / NCIMB 11756 / RHM5</strain>
    </source>
</reference>
<dbReference type="eggNOG" id="COG2355">
    <property type="taxonomic scope" value="Bacteria"/>
</dbReference>
<evidence type="ECO:0000313" key="2">
    <source>
        <dbReference type="Proteomes" id="UP000008467"/>
    </source>
</evidence>
<dbReference type="Proteomes" id="UP000008467">
    <property type="component" value="Chromosome"/>
</dbReference>
<keyword evidence="2" id="KW-1185">Reference proteome</keyword>
<dbReference type="InterPro" id="IPR008257">
    <property type="entry name" value="Pept_M19"/>
</dbReference>
<dbReference type="Gene3D" id="3.20.20.140">
    <property type="entry name" value="Metal-dependent hydrolases"/>
    <property type="match status" value="1"/>
</dbReference>
<dbReference type="SUPFAM" id="SSF51556">
    <property type="entry name" value="Metallo-dependent hydrolases"/>
    <property type="match status" value="1"/>
</dbReference>